<dbReference type="eggNOG" id="COG0811">
    <property type="taxonomic scope" value="Bacteria"/>
</dbReference>
<dbReference type="GO" id="GO:0017038">
    <property type="term" value="P:protein import"/>
    <property type="evidence" value="ECO:0007669"/>
    <property type="project" value="TreeGrafter"/>
</dbReference>
<dbReference type="PANTHER" id="PTHR30625">
    <property type="entry name" value="PROTEIN TOLQ"/>
    <property type="match status" value="1"/>
</dbReference>
<comment type="subcellular location">
    <subcellularLocation>
        <location evidence="1">Cell membrane</location>
        <topology evidence="1">Multi-pass membrane protein</topology>
    </subcellularLocation>
    <subcellularLocation>
        <location evidence="8">Membrane</location>
        <topology evidence="8">Multi-pass membrane protein</topology>
    </subcellularLocation>
</comment>
<keyword evidence="9" id="KW-0175">Coiled coil</keyword>
<dbReference type="PATRIC" id="fig|1129794.4.peg.2132"/>
<accession>K6ZWS9</accession>
<keyword evidence="2 8" id="KW-0813">Transport</keyword>
<feature type="transmembrane region" description="Helical" evidence="10">
    <location>
        <begin position="378"/>
        <end position="403"/>
    </location>
</feature>
<name>K6ZWS9_9ALTE</name>
<comment type="similarity">
    <text evidence="8">Belongs to the exbB/tolQ family.</text>
</comment>
<evidence type="ECO:0000256" key="7">
    <source>
        <dbReference type="ARBA" id="ARBA00023136"/>
    </source>
</evidence>
<dbReference type="KEGG" id="gps:C427_2156"/>
<proteinExistence type="inferred from homology"/>
<evidence type="ECO:0000256" key="10">
    <source>
        <dbReference type="SAM" id="Phobius"/>
    </source>
</evidence>
<feature type="transmembrane region" description="Helical" evidence="10">
    <location>
        <begin position="335"/>
        <end position="358"/>
    </location>
</feature>
<dbReference type="OrthoDB" id="4045at2"/>
<protein>
    <recommendedName>
        <fullName evidence="11">MotA/TolQ/ExbB proton channel domain-containing protein</fullName>
    </recommendedName>
</protein>
<keyword evidence="3" id="KW-1003">Cell membrane</keyword>
<evidence type="ECO:0000259" key="11">
    <source>
        <dbReference type="Pfam" id="PF01618"/>
    </source>
</evidence>
<dbReference type="Pfam" id="PF01618">
    <property type="entry name" value="MotA_ExbB"/>
    <property type="match status" value="1"/>
</dbReference>
<evidence type="ECO:0000256" key="2">
    <source>
        <dbReference type="ARBA" id="ARBA00022448"/>
    </source>
</evidence>
<evidence type="ECO:0000313" key="13">
    <source>
        <dbReference type="Proteomes" id="UP000011864"/>
    </source>
</evidence>
<evidence type="ECO:0000256" key="3">
    <source>
        <dbReference type="ARBA" id="ARBA00022475"/>
    </source>
</evidence>
<dbReference type="HOGENOM" id="CLU_047225_0_0_6"/>
<reference evidence="12 13" key="1">
    <citation type="journal article" date="2013" name="Genome Announc.">
        <title>Complete Genome Sequence of Glaciecola psychrophila Strain 170T.</title>
        <authorList>
            <person name="Yin J."/>
            <person name="Chen J."/>
            <person name="Liu G."/>
            <person name="Yu Y."/>
            <person name="Song L."/>
            <person name="Wang X."/>
            <person name="Qu X."/>
        </authorList>
    </citation>
    <scope>NUCLEOTIDE SEQUENCE [LARGE SCALE GENOMIC DNA]</scope>
    <source>
        <strain evidence="12 13">170</strain>
    </source>
</reference>
<evidence type="ECO:0000313" key="12">
    <source>
        <dbReference type="EMBL" id="AGH44265.1"/>
    </source>
</evidence>
<dbReference type="GO" id="GO:0005886">
    <property type="term" value="C:plasma membrane"/>
    <property type="evidence" value="ECO:0007669"/>
    <property type="project" value="UniProtKB-SubCell"/>
</dbReference>
<feature type="domain" description="MotA/TolQ/ExbB proton channel" evidence="11">
    <location>
        <begin position="325"/>
        <end position="414"/>
    </location>
</feature>
<evidence type="ECO:0000256" key="8">
    <source>
        <dbReference type="RuleBase" id="RU004057"/>
    </source>
</evidence>
<evidence type="ECO:0000256" key="6">
    <source>
        <dbReference type="ARBA" id="ARBA00022989"/>
    </source>
</evidence>
<keyword evidence="6 10" id="KW-1133">Transmembrane helix</keyword>
<dbReference type="AlphaFoldDB" id="K6ZWS9"/>
<dbReference type="PANTHER" id="PTHR30625:SF15">
    <property type="entry name" value="BIOPOLYMER TRANSPORT PROTEIN EXBB"/>
    <property type="match status" value="1"/>
</dbReference>
<evidence type="ECO:0000256" key="1">
    <source>
        <dbReference type="ARBA" id="ARBA00004651"/>
    </source>
</evidence>
<evidence type="ECO:0000256" key="5">
    <source>
        <dbReference type="ARBA" id="ARBA00022927"/>
    </source>
</evidence>
<keyword evidence="4 10" id="KW-0812">Transmembrane</keyword>
<feature type="transmembrane region" description="Helical" evidence="10">
    <location>
        <begin position="237"/>
        <end position="257"/>
    </location>
</feature>
<dbReference type="InterPro" id="IPR002898">
    <property type="entry name" value="MotA_ExbB_proton_chnl"/>
</dbReference>
<gene>
    <name evidence="12" type="ORF">C427_2156</name>
</gene>
<dbReference type="EMBL" id="CP003837">
    <property type="protein sequence ID" value="AGH44265.1"/>
    <property type="molecule type" value="Genomic_DNA"/>
</dbReference>
<keyword evidence="7 10" id="KW-0472">Membrane</keyword>
<keyword evidence="13" id="KW-1185">Reference proteome</keyword>
<evidence type="ECO:0000256" key="9">
    <source>
        <dbReference type="SAM" id="Coils"/>
    </source>
</evidence>
<keyword evidence="5 8" id="KW-0653">Protein transport</keyword>
<feature type="coiled-coil region" evidence="9">
    <location>
        <begin position="28"/>
        <end position="66"/>
    </location>
</feature>
<dbReference type="STRING" id="1129794.C427_2156"/>
<dbReference type="InterPro" id="IPR050790">
    <property type="entry name" value="ExbB/TolQ_transport"/>
</dbReference>
<organism evidence="12 13">
    <name type="scientific">Paraglaciecola psychrophila 170</name>
    <dbReference type="NCBI Taxonomy" id="1129794"/>
    <lineage>
        <taxon>Bacteria</taxon>
        <taxon>Pseudomonadati</taxon>
        <taxon>Pseudomonadota</taxon>
        <taxon>Gammaproteobacteria</taxon>
        <taxon>Alteromonadales</taxon>
        <taxon>Alteromonadaceae</taxon>
        <taxon>Paraglaciecola</taxon>
    </lineage>
</organism>
<evidence type="ECO:0000256" key="4">
    <source>
        <dbReference type="ARBA" id="ARBA00022692"/>
    </source>
</evidence>
<sequence length="439" mass="48818">MFLCGLLCQISLPIFAQEVVTTGLLKEIKQAQTELSDSQENIASQAEVLAKKIRQYQSEVVALREKATVKRRVVDEQTLALSKIQSRLAQWLQQERYQRNLLSDAAEQSLLSQEQKLLFSSSLANGIPLMLELAKRQQESVLPIWKTERIMSSDGEYQMADVLQLGPVIWFLQVDKQQAGLLSQERSVLLYFDEPQRQQLQTLRESGQGNVVFDPTLGTASKLKQQQESPWQHLLRGGVWVIPIIAFGVFALLIGLLKTIQLQRLPKLFPMLAEKVELVLVGDNATEQLEKLRPQLRGAQQCLLDITLSTEYGEKRDDKLLAFLLEYRQKLQANLGAIAITASISPLLGLLGTVSGMIETFNMMSLFGAGDPAVVSGGISKALITTELGLVVAIPALIIHALLNRFIRNHNTQLDTTAIRLAKLVAHTHTLQQVEGQAA</sequence>
<dbReference type="Proteomes" id="UP000011864">
    <property type="component" value="Chromosome"/>
</dbReference>